<comment type="function">
    <text evidence="4">Catalyzes the reversible epimerization of cellobiose to 4-O-beta-D-glucopyranosyl-D-mannose (Glc-Man).</text>
</comment>
<dbReference type="Pfam" id="PF07221">
    <property type="entry name" value="GlcNAc_2-epim"/>
    <property type="match status" value="1"/>
</dbReference>
<evidence type="ECO:0000256" key="2">
    <source>
        <dbReference type="ARBA" id="ARBA00008558"/>
    </source>
</evidence>
<keyword evidence="3 4" id="KW-0413">Isomerase</keyword>
<dbReference type="PANTHER" id="PTHR15108">
    <property type="entry name" value="N-ACYLGLUCOSAMINE-2-EPIMERASE"/>
    <property type="match status" value="1"/>
</dbReference>
<comment type="similarity">
    <text evidence="4">Belongs to the cellobiose 2-epimerase family.</text>
</comment>
<dbReference type="GO" id="GO:0005975">
    <property type="term" value="P:carbohydrate metabolic process"/>
    <property type="evidence" value="ECO:0007669"/>
    <property type="project" value="InterPro"/>
</dbReference>
<protein>
    <recommendedName>
        <fullName evidence="4">Cellobiose 2-epimerase</fullName>
        <shortName evidence="4">CE</shortName>
        <ecNumber evidence="4">5.1.3.11</ecNumber>
    </recommendedName>
</protein>
<dbReference type="Gene3D" id="1.50.10.10">
    <property type="match status" value="1"/>
</dbReference>
<comment type="catalytic activity">
    <reaction evidence="1 4">
        <text>D-cellobiose = beta-D-glucosyl-(1-&gt;4)-D-mannopyranose</text>
        <dbReference type="Rhea" id="RHEA:23384"/>
        <dbReference type="ChEBI" id="CHEBI:17057"/>
        <dbReference type="ChEBI" id="CHEBI:47931"/>
        <dbReference type="EC" id="5.1.3.11"/>
    </reaction>
</comment>
<reference evidence="5 6" key="1">
    <citation type="journal article" date="2017" name="Front. Microbiol.">
        <title>Labilibaculum manganireducens gen. nov., sp. nov. and Labilibaculum filiforme sp. nov., Novel Bacteroidetes Isolated from Subsurface Sediments of the Baltic Sea.</title>
        <authorList>
            <person name="Vandieken V."/>
            <person name="Marshall I.P."/>
            <person name="Niemann H."/>
            <person name="Engelen B."/>
            <person name="Cypionka H."/>
        </authorList>
    </citation>
    <scope>NUCLEOTIDE SEQUENCE [LARGE SCALE GENOMIC DNA]</scope>
    <source>
        <strain evidence="5 6">59.10-2M</strain>
    </source>
</reference>
<sequence length="400" mass="46521">MMREKNNSLEQFLCEIKQEWFDILDYWAESTIDKYNGGFYSEISNTSEVNNGIAKGVVLNTRILWTFSSAYNHSKNERYLEIAKRAFDYILACFLDHENGGLFWAVDAAGEVVNDRKQAYAQGFGIYAFSEYYKASNDENSLKQAINLFHLLESKYKDNEFGGYIEALGRDWQMLDDMRLSEKDANEPKSMNTNLHIIEPYTNLYRVWNNAEVKNSIKDLLSIFYDRILNQQTFQFQLFFDMDWTVKSNEISFGHDIESAWLLSDAARVIHDEKWIENMETIAVQVTDKVIHDGMDSDGSVFYEKIDGVIDKDKHWWVQAEAIIGLVDTYKITGNKKYLDRAIQIWTFVKANIKDGKGGEWFWRVDAAGKPVAGDCKVGFWKCPYHNTRALIESYSRLKE</sequence>
<dbReference type="InterPro" id="IPR028584">
    <property type="entry name" value="Cellobiose_2_epim"/>
</dbReference>
<comment type="similarity">
    <text evidence="2">Belongs to the N-acylglucosamine 2-epimerase family.</text>
</comment>
<keyword evidence="6" id="KW-1185">Reference proteome</keyword>
<dbReference type="SUPFAM" id="SSF48208">
    <property type="entry name" value="Six-hairpin glycosidases"/>
    <property type="match status" value="1"/>
</dbReference>
<evidence type="ECO:0000313" key="5">
    <source>
        <dbReference type="EMBL" id="PKQ69446.1"/>
    </source>
</evidence>
<dbReference type="AlphaFoldDB" id="A0A2N3IGK5"/>
<dbReference type="InterPro" id="IPR008928">
    <property type="entry name" value="6-hairpin_glycosidase_sf"/>
</dbReference>
<evidence type="ECO:0000256" key="4">
    <source>
        <dbReference type="HAMAP-Rule" id="MF_00929"/>
    </source>
</evidence>
<dbReference type="EMBL" id="MVDE01000001">
    <property type="protein sequence ID" value="PKQ69446.1"/>
    <property type="molecule type" value="Genomic_DNA"/>
</dbReference>
<name>A0A2N3IGK5_9BACT</name>
<gene>
    <name evidence="5" type="ORF">BZG01_00495</name>
</gene>
<dbReference type="HAMAP" id="MF_00929">
    <property type="entry name" value="Cellobiose_2_epim"/>
    <property type="match status" value="1"/>
</dbReference>
<dbReference type="Proteomes" id="UP000233618">
    <property type="component" value="Unassembled WGS sequence"/>
</dbReference>
<dbReference type="GO" id="GO:0047736">
    <property type="term" value="F:cellobiose epimerase activity"/>
    <property type="evidence" value="ECO:0007669"/>
    <property type="project" value="UniProtKB-UniRule"/>
</dbReference>
<dbReference type="EC" id="5.1.3.11" evidence="4"/>
<evidence type="ECO:0000313" key="6">
    <source>
        <dbReference type="Proteomes" id="UP000233618"/>
    </source>
</evidence>
<evidence type="ECO:0000256" key="1">
    <source>
        <dbReference type="ARBA" id="ARBA00001470"/>
    </source>
</evidence>
<dbReference type="InterPro" id="IPR010819">
    <property type="entry name" value="AGE/CE"/>
</dbReference>
<dbReference type="InterPro" id="IPR012341">
    <property type="entry name" value="6hp_glycosidase-like_sf"/>
</dbReference>
<proteinExistence type="inferred from homology"/>
<comment type="caution">
    <text evidence="5">The sequence shown here is derived from an EMBL/GenBank/DDBJ whole genome shotgun (WGS) entry which is preliminary data.</text>
</comment>
<evidence type="ECO:0000256" key="3">
    <source>
        <dbReference type="ARBA" id="ARBA00023235"/>
    </source>
</evidence>
<organism evidence="5 6">
    <name type="scientific">Labilibaculum manganireducens</name>
    <dbReference type="NCBI Taxonomy" id="1940525"/>
    <lineage>
        <taxon>Bacteria</taxon>
        <taxon>Pseudomonadati</taxon>
        <taxon>Bacteroidota</taxon>
        <taxon>Bacteroidia</taxon>
        <taxon>Marinilabiliales</taxon>
        <taxon>Marinifilaceae</taxon>
        <taxon>Labilibaculum</taxon>
    </lineage>
</organism>
<accession>A0A2N3IGK5</accession>